<protein>
    <submittedName>
        <fullName evidence="2">Uncharacterized protein</fullName>
    </submittedName>
</protein>
<dbReference type="Gene3D" id="3.40.50.720">
    <property type="entry name" value="NAD(P)-binding Rossmann-like Domain"/>
    <property type="match status" value="1"/>
</dbReference>
<reference evidence="2" key="1">
    <citation type="journal article" date="2021" name="PeerJ">
        <title>Extensive microbial diversity within the chicken gut microbiome revealed by metagenomics and culture.</title>
        <authorList>
            <person name="Gilroy R."/>
            <person name="Ravi A."/>
            <person name="Getino M."/>
            <person name="Pursley I."/>
            <person name="Horton D.L."/>
            <person name="Alikhan N.F."/>
            <person name="Baker D."/>
            <person name="Gharbi K."/>
            <person name="Hall N."/>
            <person name="Watson M."/>
            <person name="Adriaenssens E.M."/>
            <person name="Foster-Nyarko E."/>
            <person name="Jarju S."/>
            <person name="Secka A."/>
            <person name="Antonio M."/>
            <person name="Oren A."/>
            <person name="Chaudhuri R.R."/>
            <person name="La Ragione R."/>
            <person name="Hildebrand F."/>
            <person name="Pallen M.J."/>
        </authorList>
    </citation>
    <scope>NUCLEOTIDE SEQUENCE</scope>
    <source>
        <strain evidence="2">ChiGjej1B1-98</strain>
    </source>
</reference>
<reference evidence="2" key="2">
    <citation type="submission" date="2021-04" db="EMBL/GenBank/DDBJ databases">
        <authorList>
            <person name="Gilroy R."/>
        </authorList>
    </citation>
    <scope>NUCLEOTIDE SEQUENCE</scope>
    <source>
        <strain evidence="2">ChiGjej1B1-98</strain>
    </source>
</reference>
<dbReference type="AlphaFoldDB" id="A0A9D2C9L9"/>
<evidence type="ECO:0000313" key="2">
    <source>
        <dbReference type="EMBL" id="HIY66422.1"/>
    </source>
</evidence>
<organism evidence="2 3">
    <name type="scientific">Candidatus Agrococcus pullicola</name>
    <dbReference type="NCBI Taxonomy" id="2838429"/>
    <lineage>
        <taxon>Bacteria</taxon>
        <taxon>Bacillati</taxon>
        <taxon>Actinomycetota</taxon>
        <taxon>Actinomycetes</taxon>
        <taxon>Micrococcales</taxon>
        <taxon>Microbacteriaceae</taxon>
        <taxon>Agrococcus</taxon>
    </lineage>
</organism>
<feature type="region of interest" description="Disordered" evidence="1">
    <location>
        <begin position="236"/>
        <end position="266"/>
    </location>
</feature>
<dbReference type="Proteomes" id="UP000824005">
    <property type="component" value="Unassembled WGS sequence"/>
</dbReference>
<accession>A0A9D2C9L9</accession>
<name>A0A9D2C9L9_9MICO</name>
<dbReference type="EMBL" id="DXDC01000275">
    <property type="protein sequence ID" value="HIY66422.1"/>
    <property type="molecule type" value="Genomic_DNA"/>
</dbReference>
<evidence type="ECO:0000313" key="3">
    <source>
        <dbReference type="Proteomes" id="UP000824005"/>
    </source>
</evidence>
<gene>
    <name evidence="2" type="ORF">H9830_09125</name>
</gene>
<evidence type="ECO:0000256" key="1">
    <source>
        <dbReference type="SAM" id="MobiDB-lite"/>
    </source>
</evidence>
<sequence length="266" mass="29000">MLRLLPHIPLFWVAPNTLQIGVQEPIARLDVNDEEAEAIELLRHGMLQNEFVVRCGRKRGTQLLHALRDALVQPSPDVRIRVAGSSPLASEVQRLARASGYSAGRRPANLFVSVALWELPELEWQRSLARQLPYLPIVLGDASIDIGPLWRPGRPCRKCARPAPPPLLPLADEFEHSLRLEPLEHAAVLGVVADAFANFATGEDCRPFVTVERGTAVITEYDLGFRDDCPCASDAPPVSGPARVRPAGAPETVTPSAATRRTKGSA</sequence>
<comment type="caution">
    <text evidence="2">The sequence shown here is derived from an EMBL/GenBank/DDBJ whole genome shotgun (WGS) entry which is preliminary data.</text>
</comment>
<proteinExistence type="predicted"/>